<feature type="domain" description="Response regulatory" evidence="11">
    <location>
        <begin position="554"/>
        <end position="666"/>
    </location>
</feature>
<evidence type="ECO:0000256" key="9">
    <source>
        <dbReference type="PROSITE-ProRule" id="PRU00169"/>
    </source>
</evidence>
<dbReference type="GO" id="GO:0005524">
    <property type="term" value="F:ATP binding"/>
    <property type="evidence" value="ECO:0007669"/>
    <property type="project" value="UniProtKB-KW"/>
</dbReference>
<evidence type="ECO:0000256" key="3">
    <source>
        <dbReference type="ARBA" id="ARBA00022553"/>
    </source>
</evidence>
<evidence type="ECO:0000256" key="5">
    <source>
        <dbReference type="ARBA" id="ARBA00022741"/>
    </source>
</evidence>
<dbReference type="InterPro" id="IPR005467">
    <property type="entry name" value="His_kinase_dom"/>
</dbReference>
<dbReference type="PRINTS" id="PR00344">
    <property type="entry name" value="BCTRLSENSOR"/>
</dbReference>
<keyword evidence="13" id="KW-1185">Reference proteome</keyword>
<feature type="domain" description="Histidine kinase" evidence="10">
    <location>
        <begin position="313"/>
        <end position="536"/>
    </location>
</feature>
<evidence type="ECO:0000256" key="7">
    <source>
        <dbReference type="ARBA" id="ARBA00022840"/>
    </source>
</evidence>
<dbReference type="Gene3D" id="1.10.287.130">
    <property type="match status" value="1"/>
</dbReference>
<keyword evidence="5" id="KW-0547">Nucleotide-binding</keyword>
<dbReference type="InterPro" id="IPR003661">
    <property type="entry name" value="HisK_dim/P_dom"/>
</dbReference>
<dbReference type="SUPFAM" id="SSF47384">
    <property type="entry name" value="Homodimeric domain of signal transducing histidine kinase"/>
    <property type="match status" value="1"/>
</dbReference>
<dbReference type="Proteomes" id="UP000317371">
    <property type="component" value="Unassembled WGS sequence"/>
</dbReference>
<dbReference type="InterPro" id="IPR003594">
    <property type="entry name" value="HATPase_dom"/>
</dbReference>
<dbReference type="InterPro" id="IPR036097">
    <property type="entry name" value="HisK_dim/P_sf"/>
</dbReference>
<feature type="modified residue" description="4-aspartylphosphate" evidence="9">
    <location>
        <position position="605"/>
    </location>
</feature>
<feature type="modified residue" description="4-aspartylphosphate" evidence="9">
    <location>
        <position position="71"/>
    </location>
</feature>
<dbReference type="PANTHER" id="PTHR43065">
    <property type="entry name" value="SENSOR HISTIDINE KINASE"/>
    <property type="match status" value="1"/>
</dbReference>
<dbReference type="GO" id="GO:0000155">
    <property type="term" value="F:phosphorelay sensor kinase activity"/>
    <property type="evidence" value="ECO:0007669"/>
    <property type="project" value="InterPro"/>
</dbReference>
<organism evidence="12 13">
    <name type="scientific">Litorilinea aerophila</name>
    <dbReference type="NCBI Taxonomy" id="1204385"/>
    <lineage>
        <taxon>Bacteria</taxon>
        <taxon>Bacillati</taxon>
        <taxon>Chloroflexota</taxon>
        <taxon>Caldilineae</taxon>
        <taxon>Caldilineales</taxon>
        <taxon>Caldilineaceae</taxon>
        <taxon>Litorilinea</taxon>
    </lineage>
</organism>
<dbReference type="EC" id="2.7.13.3" evidence="2"/>
<dbReference type="FunCoup" id="A0A540VC17">
    <property type="interactions" value="216"/>
</dbReference>
<dbReference type="AlphaFoldDB" id="A0A540VC17"/>
<evidence type="ECO:0000259" key="10">
    <source>
        <dbReference type="PROSITE" id="PS50109"/>
    </source>
</evidence>
<dbReference type="PROSITE" id="PS50109">
    <property type="entry name" value="HIS_KIN"/>
    <property type="match status" value="1"/>
</dbReference>
<evidence type="ECO:0000256" key="8">
    <source>
        <dbReference type="ARBA" id="ARBA00023012"/>
    </source>
</evidence>
<evidence type="ECO:0000256" key="4">
    <source>
        <dbReference type="ARBA" id="ARBA00022679"/>
    </source>
</evidence>
<proteinExistence type="predicted"/>
<sequence>MTDATTVQQLPGHPEEPPRHVVIVEDERAHQELIRRGFQKEYPWARLSVVDTLTAAKTLCQKDRPDLVVADLHLPDGLATELLTPQAGLPPCPVLIMTGQGDETSAVAALKAGARDYVVKSPETLLEMPRLVQRVLREWQALEERQQLALELQQSEARFRSLFDHMPNGVLICQGVDQGANFLLLDLNQAAEQALSLRRAQASHKMLTEILPQAPSTGLLALFQEVWQHPGREEHIELFYQDAVRAGWYEFHIFSLPGSEPPQVSSHSVRSPTSTSGQGILVAIFRDITDRKQLEDALRQAQRLETLGTLAGGMAHDFNNILSVILLHAQWALRTPGLPAKLRAQLETISNHANRGARLIQQVLDFSLRTPPERVPVDLAALLANQAARLRAQLPDSIRLAVELPPGPLTVLGDDERLGQMLANLALNAREAMPHGGTLYLGLSTLMVTEETPPPDPLLPPGRWVRLVVRDTGVGMPAHVRERIFEPFFTTKPPGRGSGLGLSQVYGIVRQHEGQIVCQSTPGQGTTFTIYFPAPEAPPDEGETPGPADVARPAVLVLAGDLPTRTALAEAIDPQDYRILAAATGYEALALLQEWAGQVALLVADLSTTPMGQEGLLQRVAQPDFSVPVLLVSQAGAGPKSGARRFQIVQKPVDPNSLVESIARRLAQMAPP</sequence>
<evidence type="ECO:0000256" key="1">
    <source>
        <dbReference type="ARBA" id="ARBA00000085"/>
    </source>
</evidence>
<dbReference type="SMART" id="SM00387">
    <property type="entry name" value="HATPase_c"/>
    <property type="match status" value="1"/>
</dbReference>
<keyword evidence="6" id="KW-0418">Kinase</keyword>
<dbReference type="InParanoid" id="A0A540VC17"/>
<dbReference type="Pfam" id="PF13188">
    <property type="entry name" value="PAS_8"/>
    <property type="match status" value="1"/>
</dbReference>
<dbReference type="InterPro" id="IPR035965">
    <property type="entry name" value="PAS-like_dom_sf"/>
</dbReference>
<dbReference type="SMART" id="SM00448">
    <property type="entry name" value="REC"/>
    <property type="match status" value="2"/>
</dbReference>
<dbReference type="Pfam" id="PF00072">
    <property type="entry name" value="Response_reg"/>
    <property type="match status" value="1"/>
</dbReference>
<comment type="catalytic activity">
    <reaction evidence="1">
        <text>ATP + protein L-histidine = ADP + protein N-phospho-L-histidine.</text>
        <dbReference type="EC" id="2.7.13.3"/>
    </reaction>
</comment>
<dbReference type="Gene3D" id="3.40.50.2300">
    <property type="match status" value="2"/>
</dbReference>
<accession>A0A540VC17</accession>
<dbReference type="SUPFAM" id="SSF55785">
    <property type="entry name" value="PYP-like sensor domain (PAS domain)"/>
    <property type="match status" value="1"/>
</dbReference>
<dbReference type="InterPro" id="IPR036890">
    <property type="entry name" value="HATPase_C_sf"/>
</dbReference>
<comment type="caution">
    <text evidence="12">The sequence shown here is derived from an EMBL/GenBank/DDBJ whole genome shotgun (WGS) entry which is preliminary data.</text>
</comment>
<protein>
    <recommendedName>
        <fullName evidence="2">histidine kinase</fullName>
        <ecNumber evidence="2">2.7.13.3</ecNumber>
    </recommendedName>
</protein>
<dbReference type="CDD" id="cd00082">
    <property type="entry name" value="HisKA"/>
    <property type="match status" value="1"/>
</dbReference>
<dbReference type="InterPro" id="IPR004358">
    <property type="entry name" value="Sig_transdc_His_kin-like_C"/>
</dbReference>
<dbReference type="Gene3D" id="3.30.450.20">
    <property type="entry name" value="PAS domain"/>
    <property type="match status" value="1"/>
</dbReference>
<evidence type="ECO:0000256" key="2">
    <source>
        <dbReference type="ARBA" id="ARBA00012438"/>
    </source>
</evidence>
<dbReference type="Pfam" id="PF00512">
    <property type="entry name" value="HisKA"/>
    <property type="match status" value="1"/>
</dbReference>
<evidence type="ECO:0000313" key="12">
    <source>
        <dbReference type="EMBL" id="TQE94301.1"/>
    </source>
</evidence>
<dbReference type="OrthoDB" id="9784397at2"/>
<dbReference type="Gene3D" id="3.30.565.10">
    <property type="entry name" value="Histidine kinase-like ATPase, C-terminal domain"/>
    <property type="match status" value="1"/>
</dbReference>
<dbReference type="PROSITE" id="PS50110">
    <property type="entry name" value="RESPONSE_REGULATORY"/>
    <property type="match status" value="2"/>
</dbReference>
<keyword evidence="4" id="KW-0808">Transferase</keyword>
<dbReference type="RefSeq" id="WP_141611407.1">
    <property type="nucleotide sequence ID" value="NZ_VIGC02000025.1"/>
</dbReference>
<dbReference type="PANTHER" id="PTHR43065:SF46">
    <property type="entry name" value="C4-DICARBOXYLATE TRANSPORT SENSOR PROTEIN DCTB"/>
    <property type="match status" value="1"/>
</dbReference>
<dbReference type="InterPro" id="IPR011006">
    <property type="entry name" value="CheY-like_superfamily"/>
</dbReference>
<evidence type="ECO:0000313" key="13">
    <source>
        <dbReference type="Proteomes" id="UP000317371"/>
    </source>
</evidence>
<evidence type="ECO:0000259" key="11">
    <source>
        <dbReference type="PROSITE" id="PS50110"/>
    </source>
</evidence>
<dbReference type="Pfam" id="PF02518">
    <property type="entry name" value="HATPase_c"/>
    <property type="match status" value="1"/>
</dbReference>
<dbReference type="EMBL" id="VIGC01000025">
    <property type="protein sequence ID" value="TQE94301.1"/>
    <property type="molecule type" value="Genomic_DNA"/>
</dbReference>
<dbReference type="SMART" id="SM00388">
    <property type="entry name" value="HisKA"/>
    <property type="match status" value="1"/>
</dbReference>
<keyword evidence="8" id="KW-0902">Two-component regulatory system</keyword>
<evidence type="ECO:0000256" key="6">
    <source>
        <dbReference type="ARBA" id="ARBA00022777"/>
    </source>
</evidence>
<dbReference type="InterPro" id="IPR000014">
    <property type="entry name" value="PAS"/>
</dbReference>
<reference evidence="12 13" key="1">
    <citation type="submission" date="2019-06" db="EMBL/GenBank/DDBJ databases">
        <title>Genome sequence of Litorilinea aerophila BAA-2444.</title>
        <authorList>
            <person name="Maclea K.S."/>
            <person name="Maurais E.G."/>
            <person name="Iannazzi L.C."/>
        </authorList>
    </citation>
    <scope>NUCLEOTIDE SEQUENCE [LARGE SCALE GENOMIC DNA]</scope>
    <source>
        <strain evidence="12 13">ATCC BAA-2444</strain>
    </source>
</reference>
<keyword evidence="7" id="KW-0067">ATP-binding</keyword>
<keyword evidence="3 9" id="KW-0597">Phosphoprotein</keyword>
<dbReference type="SUPFAM" id="SSF55874">
    <property type="entry name" value="ATPase domain of HSP90 chaperone/DNA topoisomerase II/histidine kinase"/>
    <property type="match status" value="1"/>
</dbReference>
<name>A0A540VC17_9CHLR</name>
<dbReference type="CDD" id="cd00156">
    <property type="entry name" value="REC"/>
    <property type="match status" value="1"/>
</dbReference>
<dbReference type="SUPFAM" id="SSF52172">
    <property type="entry name" value="CheY-like"/>
    <property type="match status" value="2"/>
</dbReference>
<dbReference type="InterPro" id="IPR001789">
    <property type="entry name" value="Sig_transdc_resp-reg_receiver"/>
</dbReference>
<feature type="domain" description="Response regulatory" evidence="11">
    <location>
        <begin position="20"/>
        <end position="135"/>
    </location>
</feature>
<gene>
    <name evidence="12" type="ORF">FKZ61_17270</name>
</gene>